<sequence>MAGKEKYSAAEVAAWLTEHTGADTTTARRAGRTVAGAWNAREFYASATCPALVRLLRAAKEPPSDVDRLAEALARAFRVHLHDVAAWDPRPDWRKEIDA</sequence>
<dbReference type="RefSeq" id="WP_091305737.1">
    <property type="nucleotide sequence ID" value="NZ_FNSO01000003.1"/>
</dbReference>
<protein>
    <submittedName>
        <fullName evidence="2">Uncharacterized protein</fullName>
    </submittedName>
</protein>
<keyword evidence="3" id="KW-1185">Reference proteome</keyword>
<evidence type="ECO:0000313" key="3">
    <source>
        <dbReference type="Proteomes" id="UP000199622"/>
    </source>
</evidence>
<reference evidence="3" key="2">
    <citation type="submission" date="2016-10" db="EMBL/GenBank/DDBJ databases">
        <authorList>
            <person name="Varghese N."/>
            <person name="Submissions S."/>
        </authorList>
    </citation>
    <scope>NUCLEOTIDE SEQUENCE [LARGE SCALE GENOMIC DNA]</scope>
    <source>
        <strain evidence="3">DSM 44544</strain>
    </source>
</reference>
<evidence type="ECO:0000313" key="2">
    <source>
        <dbReference type="EMBL" id="SEB49232.1"/>
    </source>
</evidence>
<dbReference type="AlphaFoldDB" id="A0A1H4JUB2"/>
<name>A0A1H4JUB2_9PSEU</name>
<accession>A0A1H4JUB2</accession>
<proteinExistence type="predicted"/>
<gene>
    <name evidence="1" type="ORF">SAMN04489727_2126</name>
    <name evidence="2" type="ORF">SAMN04489727_2163</name>
</gene>
<dbReference type="EMBL" id="FNSO01000003">
    <property type="protein sequence ID" value="SEB49232.1"/>
    <property type="molecule type" value="Genomic_DNA"/>
</dbReference>
<dbReference type="Proteomes" id="UP000199622">
    <property type="component" value="Unassembled WGS sequence"/>
</dbReference>
<dbReference type="OrthoDB" id="3629623at2"/>
<dbReference type="EMBL" id="FNSO01000003">
    <property type="protein sequence ID" value="SEB48706.1"/>
    <property type="molecule type" value="Genomic_DNA"/>
</dbReference>
<evidence type="ECO:0000313" key="1">
    <source>
        <dbReference type="EMBL" id="SEB48706.1"/>
    </source>
</evidence>
<reference evidence="2" key="1">
    <citation type="submission" date="2016-10" db="EMBL/GenBank/DDBJ databases">
        <authorList>
            <person name="de Groot N.N."/>
        </authorList>
    </citation>
    <scope>NUCLEOTIDE SEQUENCE [LARGE SCALE GENOMIC DNA]</scope>
    <source>
        <strain evidence="2">DSM 44544</strain>
    </source>
</reference>
<dbReference type="STRING" id="208445.SAMN04489727_2126"/>
<organism evidence="2 3">
    <name type="scientific">Amycolatopsis tolypomycina</name>
    <dbReference type="NCBI Taxonomy" id="208445"/>
    <lineage>
        <taxon>Bacteria</taxon>
        <taxon>Bacillati</taxon>
        <taxon>Actinomycetota</taxon>
        <taxon>Actinomycetes</taxon>
        <taxon>Pseudonocardiales</taxon>
        <taxon>Pseudonocardiaceae</taxon>
        <taxon>Amycolatopsis</taxon>
    </lineage>
</organism>